<evidence type="ECO:0000256" key="1">
    <source>
        <dbReference type="SAM" id="SignalP"/>
    </source>
</evidence>
<dbReference type="AlphaFoldDB" id="A0ABD0SG73"/>
<gene>
    <name evidence="2" type="ORF">ABMA28_008165</name>
</gene>
<proteinExistence type="predicted"/>
<comment type="caution">
    <text evidence="2">The sequence shown here is derived from an EMBL/GenBank/DDBJ whole genome shotgun (WGS) entry which is preliminary data.</text>
</comment>
<protein>
    <submittedName>
        <fullName evidence="2">Uncharacterized protein</fullName>
    </submittedName>
</protein>
<evidence type="ECO:0000313" key="3">
    <source>
        <dbReference type="Proteomes" id="UP001549921"/>
    </source>
</evidence>
<name>A0ABD0SG73_LOXSC</name>
<sequence>MSRSVLRMCGCLLLLGRNYSDVTLFEAYSLSSALLNLIIRTSVARITKFLGSTGTPLITTGGFTFDFVKPKQTCEDEFYMMVRAGPVGFKDLAYFLIDLMRHRVIPMCAADVQLAACHVTHVHDENSFYCVENRVSRSNWANLTCGCVNNNFYFED</sequence>
<keyword evidence="1" id="KW-0732">Signal</keyword>
<dbReference type="EMBL" id="JBEDNZ010000021">
    <property type="protein sequence ID" value="KAL0818845.1"/>
    <property type="molecule type" value="Genomic_DNA"/>
</dbReference>
<evidence type="ECO:0000313" key="2">
    <source>
        <dbReference type="EMBL" id="KAL0818845.1"/>
    </source>
</evidence>
<reference evidence="2 3" key="1">
    <citation type="submission" date="2024-06" db="EMBL/GenBank/DDBJ databases">
        <title>A chromosome-level genome assembly of beet webworm, Loxostege sticticalis.</title>
        <authorList>
            <person name="Zhang Y."/>
        </authorList>
    </citation>
    <scope>NUCLEOTIDE SEQUENCE [LARGE SCALE GENOMIC DNA]</scope>
    <source>
        <strain evidence="2">AQ028</strain>
        <tissue evidence="2">Male pupae</tissue>
    </source>
</reference>
<dbReference type="Proteomes" id="UP001549921">
    <property type="component" value="Unassembled WGS sequence"/>
</dbReference>
<accession>A0ABD0SG73</accession>
<feature type="signal peptide" evidence="1">
    <location>
        <begin position="1"/>
        <end position="20"/>
    </location>
</feature>
<feature type="chain" id="PRO_5044818998" evidence="1">
    <location>
        <begin position="21"/>
        <end position="156"/>
    </location>
</feature>
<organism evidence="2 3">
    <name type="scientific">Loxostege sticticalis</name>
    <name type="common">Beet webworm moth</name>
    <dbReference type="NCBI Taxonomy" id="481309"/>
    <lineage>
        <taxon>Eukaryota</taxon>
        <taxon>Metazoa</taxon>
        <taxon>Ecdysozoa</taxon>
        <taxon>Arthropoda</taxon>
        <taxon>Hexapoda</taxon>
        <taxon>Insecta</taxon>
        <taxon>Pterygota</taxon>
        <taxon>Neoptera</taxon>
        <taxon>Endopterygota</taxon>
        <taxon>Lepidoptera</taxon>
        <taxon>Glossata</taxon>
        <taxon>Ditrysia</taxon>
        <taxon>Pyraloidea</taxon>
        <taxon>Crambidae</taxon>
        <taxon>Pyraustinae</taxon>
        <taxon>Loxostege</taxon>
    </lineage>
</organism>